<accession>A0A2H4SIA1</accession>
<reference evidence="5 6" key="1">
    <citation type="journal article" date="2017" name="BMC Genomics">
        <title>Chromosome level assembly and secondary metabolite potential of the parasitic fungus Cordyceps militaris.</title>
        <authorList>
            <person name="Kramer G.J."/>
            <person name="Nodwell J.R."/>
        </authorList>
    </citation>
    <scope>NUCLEOTIDE SEQUENCE [LARGE SCALE GENOMIC DNA]</scope>
    <source>
        <strain evidence="5 6">ATCC 34164</strain>
    </source>
</reference>
<dbReference type="Pfam" id="PF00135">
    <property type="entry name" value="COesterase"/>
    <property type="match status" value="1"/>
</dbReference>
<gene>
    <name evidence="5" type="ORF">A9K55_008562</name>
</gene>
<dbReference type="Gene3D" id="3.40.50.1820">
    <property type="entry name" value="alpha/beta hydrolase"/>
    <property type="match status" value="1"/>
</dbReference>
<dbReference type="VEuPathDB" id="FungiDB:A9K55_008562"/>
<dbReference type="Proteomes" id="UP000323067">
    <property type="component" value="Chromosome vii"/>
</dbReference>
<evidence type="ECO:0000256" key="1">
    <source>
        <dbReference type="ARBA" id="ARBA00005964"/>
    </source>
</evidence>
<dbReference type="InterPro" id="IPR029058">
    <property type="entry name" value="AB_hydrolase_fold"/>
</dbReference>
<dbReference type="InterPro" id="IPR002018">
    <property type="entry name" value="CarbesteraseB"/>
</dbReference>
<dbReference type="InterPro" id="IPR050309">
    <property type="entry name" value="Type-B_Carboxylest/Lipase"/>
</dbReference>
<comment type="similarity">
    <text evidence="1 3">Belongs to the type-B carboxylesterase/lipase family.</text>
</comment>
<dbReference type="InterPro" id="IPR019826">
    <property type="entry name" value="Carboxylesterase_B_AS"/>
</dbReference>
<dbReference type="AlphaFoldDB" id="A0A2H4SIA1"/>
<feature type="signal peptide" evidence="3">
    <location>
        <begin position="1"/>
        <end position="17"/>
    </location>
</feature>
<dbReference type="PROSITE" id="PS00122">
    <property type="entry name" value="CARBOXYLESTERASE_B_1"/>
    <property type="match status" value="1"/>
</dbReference>
<dbReference type="EC" id="3.1.1.-" evidence="3"/>
<evidence type="ECO:0000313" key="5">
    <source>
        <dbReference type="EMBL" id="ATY62831.1"/>
    </source>
</evidence>
<organism evidence="5 6">
    <name type="scientific">Cordyceps militaris</name>
    <name type="common">Caterpillar fungus</name>
    <name type="synonym">Clavaria militaris</name>
    <dbReference type="NCBI Taxonomy" id="73501"/>
    <lineage>
        <taxon>Eukaryota</taxon>
        <taxon>Fungi</taxon>
        <taxon>Dikarya</taxon>
        <taxon>Ascomycota</taxon>
        <taxon>Pezizomycotina</taxon>
        <taxon>Sordariomycetes</taxon>
        <taxon>Hypocreomycetidae</taxon>
        <taxon>Hypocreales</taxon>
        <taxon>Cordycipitaceae</taxon>
        <taxon>Cordyceps</taxon>
    </lineage>
</organism>
<evidence type="ECO:0000256" key="3">
    <source>
        <dbReference type="RuleBase" id="RU361235"/>
    </source>
</evidence>
<dbReference type="PANTHER" id="PTHR11559">
    <property type="entry name" value="CARBOXYLESTERASE"/>
    <property type="match status" value="1"/>
</dbReference>
<dbReference type="EMBL" id="CP023324">
    <property type="protein sequence ID" value="ATY62831.1"/>
    <property type="molecule type" value="Genomic_DNA"/>
</dbReference>
<sequence>MKFSLVALATLPFYAVAAPHCPGQPNGPPRAAEVRVDIPGATGGTVIGVVTEVESFNGIPYADCPSGALRLRPPRKLSRALGVFNATAAAPACPQMPPNTTEVLLPPLLGKDMTPEFWPDDLIRGQEDCLTVNVQRPKGTREGARLPVLFYIFGGGFTAGATSANNAEKFLRFAETQQKPHPFIFVGVNYRVGGFGFLAGSEVLEDGSTNLGLRDQRMGLEWVADNIAYFGGDPDRVTIWGQSSGSISVFDQLALYNGNATYKQKPLFRSAIMNSGSVIPTERVDSHRAQAIFDAVVEAANCSEPATSKLDCLRNASFPTFYRAANSVPRILDNSSLAISYLPRPDGELLVDSPEVLANTGNYYAVPAILTNQEDEGTLFAFAQRHVNDTDSLVDYLKETFFDKATREQVAGLVDTYPADSADGSPFRTGDQNEWYEEAYGAGKGFKRVAAVIGDFVFTLARRLALDGMATSHPAVPLWSSLNSMAHGIVGFYGTGHGADVNMIFDGLGIPALTTRSYYLNFLYTADPNNGTTEFRQWPKWTPQGRDLLWTNLLANRDLKDTFRNDSYTFLKENTEVLYF</sequence>
<dbReference type="ESTHER" id="cormm-g3j6x7">
    <property type="family name" value="Fungal_carboxylesterase_lipase"/>
</dbReference>
<dbReference type="SUPFAM" id="SSF53474">
    <property type="entry name" value="alpha/beta-Hydrolases"/>
    <property type="match status" value="1"/>
</dbReference>
<protein>
    <recommendedName>
        <fullName evidence="3">Carboxylic ester hydrolase</fullName>
        <ecNumber evidence="3">3.1.1.-</ecNumber>
    </recommendedName>
</protein>
<evidence type="ECO:0000313" key="6">
    <source>
        <dbReference type="Proteomes" id="UP000323067"/>
    </source>
</evidence>
<evidence type="ECO:0000256" key="2">
    <source>
        <dbReference type="ARBA" id="ARBA00022801"/>
    </source>
</evidence>
<feature type="chain" id="PRO_5013984547" description="Carboxylic ester hydrolase" evidence="3">
    <location>
        <begin position="18"/>
        <end position="580"/>
    </location>
</feature>
<dbReference type="SMR" id="A0A2H4SIA1"/>
<keyword evidence="3" id="KW-0732">Signal</keyword>
<dbReference type="OrthoDB" id="408631at2759"/>
<name>A0A2H4SIA1_CORMI</name>
<evidence type="ECO:0000259" key="4">
    <source>
        <dbReference type="Pfam" id="PF00135"/>
    </source>
</evidence>
<feature type="domain" description="Carboxylesterase type B" evidence="4">
    <location>
        <begin position="44"/>
        <end position="565"/>
    </location>
</feature>
<proteinExistence type="inferred from homology"/>
<keyword evidence="2 3" id="KW-0378">Hydrolase</keyword>
<dbReference type="VEuPathDB" id="FungiDB:CCM_00909"/>
<dbReference type="GO" id="GO:0016787">
    <property type="term" value="F:hydrolase activity"/>
    <property type="evidence" value="ECO:0007669"/>
    <property type="project" value="UniProtKB-KW"/>
</dbReference>